<dbReference type="AlphaFoldDB" id="A0A9N9S4S6"/>
<gene>
    <name evidence="2" type="ORF">CHIRRI_LOCUS13682</name>
</gene>
<feature type="signal peptide" evidence="1">
    <location>
        <begin position="1"/>
        <end position="16"/>
    </location>
</feature>
<dbReference type="Proteomes" id="UP001153620">
    <property type="component" value="Chromosome 4"/>
</dbReference>
<accession>A0A9N9S4S6</accession>
<evidence type="ECO:0000313" key="2">
    <source>
        <dbReference type="EMBL" id="CAG9810870.1"/>
    </source>
</evidence>
<reference evidence="2" key="1">
    <citation type="submission" date="2022-01" db="EMBL/GenBank/DDBJ databases">
        <authorList>
            <person name="King R."/>
        </authorList>
    </citation>
    <scope>NUCLEOTIDE SEQUENCE</scope>
</reference>
<feature type="chain" id="PRO_5040430686" evidence="1">
    <location>
        <begin position="17"/>
        <end position="232"/>
    </location>
</feature>
<evidence type="ECO:0000313" key="3">
    <source>
        <dbReference type="Proteomes" id="UP001153620"/>
    </source>
</evidence>
<keyword evidence="3" id="KW-1185">Reference proteome</keyword>
<evidence type="ECO:0000256" key="1">
    <source>
        <dbReference type="SAM" id="SignalP"/>
    </source>
</evidence>
<name>A0A9N9S4S6_9DIPT</name>
<proteinExistence type="predicted"/>
<reference evidence="2" key="2">
    <citation type="submission" date="2022-10" db="EMBL/GenBank/DDBJ databases">
        <authorList>
            <consortium name="ENA_rothamsted_submissions"/>
            <consortium name="culmorum"/>
            <person name="King R."/>
        </authorList>
    </citation>
    <scope>NUCLEOTIDE SEQUENCE</scope>
</reference>
<protein>
    <submittedName>
        <fullName evidence="2">Uncharacterized protein</fullName>
    </submittedName>
</protein>
<organism evidence="2 3">
    <name type="scientific">Chironomus riparius</name>
    <dbReference type="NCBI Taxonomy" id="315576"/>
    <lineage>
        <taxon>Eukaryota</taxon>
        <taxon>Metazoa</taxon>
        <taxon>Ecdysozoa</taxon>
        <taxon>Arthropoda</taxon>
        <taxon>Hexapoda</taxon>
        <taxon>Insecta</taxon>
        <taxon>Pterygota</taxon>
        <taxon>Neoptera</taxon>
        <taxon>Endopterygota</taxon>
        <taxon>Diptera</taxon>
        <taxon>Nematocera</taxon>
        <taxon>Chironomoidea</taxon>
        <taxon>Chironomidae</taxon>
        <taxon>Chironominae</taxon>
        <taxon>Chironomus</taxon>
    </lineage>
</organism>
<dbReference type="EMBL" id="OU895880">
    <property type="protein sequence ID" value="CAG9810870.1"/>
    <property type="molecule type" value="Genomic_DNA"/>
</dbReference>
<keyword evidence="1" id="KW-0732">Signal</keyword>
<sequence length="232" mass="27193">MLQLMLIFIFILKTLQMSVEEPDEMTIREFYNKMINDDEASDYFIRTEDEDCLKEKLKLKKPENEIQQKLKLGDLELILKGAGISCQPNIEQIILKNFIENSEKKWKVNENIDFDCLKNEIYRLQPNLKLIQGFDPATVADKQDFCKKNLEMVEEDFEWQMAIQNGVQGLNEYRQCLEVDYNTYKVIHCTMLVIISKTVGDENIQAGRKDIVNFQKNIGLSQFECIMNKLGK</sequence>